<feature type="non-terminal residue" evidence="1">
    <location>
        <position position="1"/>
    </location>
</feature>
<protein>
    <recommendedName>
        <fullName evidence="2">Phytanoyl-CoA dioxygenase family protein</fullName>
    </recommendedName>
</protein>
<reference evidence="1" key="1">
    <citation type="submission" date="2018-05" db="EMBL/GenBank/DDBJ databases">
        <authorList>
            <person name="Lanie J.A."/>
            <person name="Ng W.-L."/>
            <person name="Kazmierczak K.M."/>
            <person name="Andrzejewski T.M."/>
            <person name="Davidsen T.M."/>
            <person name="Wayne K.J."/>
            <person name="Tettelin H."/>
            <person name="Glass J.I."/>
            <person name="Rusch D."/>
            <person name="Podicherti R."/>
            <person name="Tsui H.-C.T."/>
            <person name="Winkler M.E."/>
        </authorList>
    </citation>
    <scope>NUCLEOTIDE SEQUENCE</scope>
</reference>
<accession>A0A383A7H8</accession>
<dbReference type="InterPro" id="IPR008775">
    <property type="entry name" value="Phytyl_CoA_dOase-like"/>
</dbReference>
<evidence type="ECO:0008006" key="2">
    <source>
        <dbReference type="Google" id="ProtNLM"/>
    </source>
</evidence>
<dbReference type="Pfam" id="PF05721">
    <property type="entry name" value="PhyH"/>
    <property type="match status" value="1"/>
</dbReference>
<name>A0A383A7H8_9ZZZZ</name>
<dbReference type="PANTHER" id="PTHR20883:SF46">
    <property type="entry name" value="PHYTANOYL-COA HYDROXYLASE"/>
    <property type="match status" value="1"/>
</dbReference>
<sequence>VQVWWVQLLGKPPADPDAQTNIGWHQDRNYWGSWEQGSQLFTAWVAVSDVAVDCGPMKFLRGSSKWGVLEGSDFYGQDHQAQQSAIQVPEGEKWEEVAAILPPGGVSFHDNLTFHGSGPNLSNNMRRSFAIHLRTEKSRPVDGKRQGLTACIDDYSRCPVIYGEASNR</sequence>
<dbReference type="AlphaFoldDB" id="A0A383A7H8"/>
<organism evidence="1">
    <name type="scientific">marine metagenome</name>
    <dbReference type="NCBI Taxonomy" id="408172"/>
    <lineage>
        <taxon>unclassified sequences</taxon>
        <taxon>metagenomes</taxon>
        <taxon>ecological metagenomes</taxon>
    </lineage>
</organism>
<gene>
    <name evidence="1" type="ORF">METZ01_LOCUS456621</name>
</gene>
<dbReference type="PANTHER" id="PTHR20883">
    <property type="entry name" value="PHYTANOYL-COA DIOXYGENASE DOMAIN CONTAINING 1"/>
    <property type="match status" value="1"/>
</dbReference>
<dbReference type="Gene3D" id="2.60.120.620">
    <property type="entry name" value="q2cbj1_9rhob like domain"/>
    <property type="match status" value="1"/>
</dbReference>
<proteinExistence type="predicted"/>
<evidence type="ECO:0000313" key="1">
    <source>
        <dbReference type="EMBL" id="SVE03767.1"/>
    </source>
</evidence>
<dbReference type="SUPFAM" id="SSF51197">
    <property type="entry name" value="Clavaminate synthase-like"/>
    <property type="match status" value="1"/>
</dbReference>
<dbReference type="EMBL" id="UINC01189878">
    <property type="protein sequence ID" value="SVE03767.1"/>
    <property type="molecule type" value="Genomic_DNA"/>
</dbReference>